<dbReference type="NCBIfam" id="NF041892">
    <property type="entry name" value="DgcN"/>
    <property type="match status" value="1"/>
</dbReference>
<evidence type="ECO:0000259" key="2">
    <source>
        <dbReference type="Pfam" id="PF17396"/>
    </source>
</evidence>
<dbReference type="EMBL" id="FMAY01000003">
    <property type="protein sequence ID" value="SCB97391.1"/>
    <property type="molecule type" value="Genomic_DNA"/>
</dbReference>
<dbReference type="AlphaFoldDB" id="A0A1C4AS76"/>
<dbReference type="PANTHER" id="PTHR40690:SF1">
    <property type="entry name" value="DUF1611 DOMAIN-CONTAINING PROTEIN"/>
    <property type="match status" value="1"/>
</dbReference>
<dbReference type="OrthoDB" id="9778498at2"/>
<organism evidence="3 4">
    <name type="scientific">Kosakonia oryzendophytica</name>
    <dbReference type="NCBI Taxonomy" id="1005665"/>
    <lineage>
        <taxon>Bacteria</taxon>
        <taxon>Pseudomonadati</taxon>
        <taxon>Pseudomonadota</taxon>
        <taxon>Gammaproteobacteria</taxon>
        <taxon>Enterobacterales</taxon>
        <taxon>Enterobacteriaceae</taxon>
        <taxon>Kosakonia</taxon>
    </lineage>
</organism>
<dbReference type="Gene3D" id="3.40.50.300">
    <property type="entry name" value="P-loop containing nucleotide triphosphate hydrolases"/>
    <property type="match status" value="1"/>
</dbReference>
<evidence type="ECO:0000313" key="3">
    <source>
        <dbReference type="EMBL" id="SCB97391.1"/>
    </source>
</evidence>
<sequence>MNIQKPYLLFLGDAHDQLAAKVADGIKQWHPEYCVGQYRMAECHADCHVPDMDINAAVKAGAKTLVVGVANRGGVISPAWISILSQALESGLDLAAGLHNKLADVPELKALADRLGRSLFDVRHPTQHYPVASGRKRSGKRLLPVGTDCSCGKMYTALAIEKEILARGGKATFRATGQTGILISGSGVSIDAVVSDFVSGAVETLSPDNDADHWDIIEGQGSLFHPSFAGVTTGLIHGAQPDALVLCHEPTRTHMRGVDYPIPDLSDCMALSLKMAQLTNPHARFVGISVNTAALDEAQAGALMDALQQRLGLPVVDPFRQGVGAIVDALAAL</sequence>
<name>A0A1C4AS76_9ENTR</name>
<dbReference type="Proteomes" id="UP000198975">
    <property type="component" value="Unassembled WGS sequence"/>
</dbReference>
<dbReference type="RefSeq" id="WP_088236786.1">
    <property type="nucleotide sequence ID" value="NZ_FMAY01000003.1"/>
</dbReference>
<keyword evidence="4" id="KW-1185">Reference proteome</keyword>
<evidence type="ECO:0000259" key="1">
    <source>
        <dbReference type="Pfam" id="PF07755"/>
    </source>
</evidence>
<feature type="domain" description="D-glutamate N-acetyltransferase-like C-terminal" evidence="1">
    <location>
        <begin position="131"/>
        <end position="327"/>
    </location>
</feature>
<dbReference type="InterPro" id="IPR035086">
    <property type="entry name" value="DgcN-like_C"/>
</dbReference>
<reference evidence="4" key="1">
    <citation type="submission" date="2016-08" db="EMBL/GenBank/DDBJ databases">
        <authorList>
            <person name="Varghese N."/>
            <person name="Submissions Spin"/>
        </authorList>
    </citation>
    <scope>NUCLEOTIDE SEQUENCE [LARGE SCALE GENOMIC DNA]</scope>
    <source>
        <strain evidence="4">REICA_082</strain>
    </source>
</reference>
<feature type="domain" description="D-glutamate N-acetyltransferase-like N-terminal" evidence="2">
    <location>
        <begin position="43"/>
        <end position="125"/>
    </location>
</feature>
<accession>A0A1C4AS76</accession>
<proteinExistence type="predicted"/>
<protein>
    <submittedName>
        <fullName evidence="3">Uncharacterized conserved protein, NAD-dependent epimerase/dehydratase family</fullName>
    </submittedName>
</protein>
<dbReference type="PIRSF" id="PIRSF026760">
    <property type="entry name" value="UCP026760"/>
    <property type="match status" value="1"/>
</dbReference>
<dbReference type="PANTHER" id="PTHR40690">
    <property type="entry name" value="GLL3100 PROTEIN"/>
    <property type="match status" value="1"/>
</dbReference>
<dbReference type="Gene3D" id="3.40.50.720">
    <property type="entry name" value="NAD(P)-binding Rossmann-like Domain"/>
    <property type="match status" value="1"/>
</dbReference>
<evidence type="ECO:0000313" key="4">
    <source>
        <dbReference type="Proteomes" id="UP000198975"/>
    </source>
</evidence>
<dbReference type="InterPro" id="IPR035402">
    <property type="entry name" value="DgcN-like_N"/>
</dbReference>
<dbReference type="Pfam" id="PF07755">
    <property type="entry name" value="DUF1611"/>
    <property type="match status" value="1"/>
</dbReference>
<dbReference type="Pfam" id="PF17396">
    <property type="entry name" value="DUF1611_N"/>
    <property type="match status" value="1"/>
</dbReference>
<gene>
    <name evidence="3" type="ORF">GA0061071_103285</name>
</gene>
<dbReference type="InterPro" id="IPR011669">
    <property type="entry name" value="DgcN-like"/>
</dbReference>
<dbReference type="InterPro" id="IPR027417">
    <property type="entry name" value="P-loop_NTPase"/>
</dbReference>
<dbReference type="SUPFAM" id="SSF52540">
    <property type="entry name" value="P-loop containing nucleoside triphosphate hydrolases"/>
    <property type="match status" value="1"/>
</dbReference>